<dbReference type="PANTHER" id="PTHR46229:SF2">
    <property type="entry name" value="BOLA-LIKE PROTEIN 1"/>
    <property type="match status" value="1"/>
</dbReference>
<evidence type="ECO:0000256" key="1">
    <source>
        <dbReference type="ARBA" id="ARBA00005578"/>
    </source>
</evidence>
<dbReference type="Proteomes" id="UP001548713">
    <property type="component" value="Unassembled WGS sequence"/>
</dbReference>
<protein>
    <submittedName>
        <fullName evidence="3">BolA family transcriptional regulator</fullName>
    </submittedName>
</protein>
<comment type="similarity">
    <text evidence="1 2">Belongs to the BolA/IbaG family.</text>
</comment>
<name>A0ABV2D412_9SPHN</name>
<dbReference type="PANTHER" id="PTHR46229">
    <property type="entry name" value="BOLA TRANSCRIPTION REGULATOR"/>
    <property type="match status" value="1"/>
</dbReference>
<organism evidence="3 4">
    <name type="scientific">Novosphingobium kalidii</name>
    <dbReference type="NCBI Taxonomy" id="3230299"/>
    <lineage>
        <taxon>Bacteria</taxon>
        <taxon>Pseudomonadati</taxon>
        <taxon>Pseudomonadota</taxon>
        <taxon>Alphaproteobacteria</taxon>
        <taxon>Sphingomonadales</taxon>
        <taxon>Sphingomonadaceae</taxon>
        <taxon>Novosphingobium</taxon>
    </lineage>
</organism>
<dbReference type="EMBL" id="JBEWLY010000023">
    <property type="protein sequence ID" value="MET1756616.1"/>
    <property type="molecule type" value="Genomic_DNA"/>
</dbReference>
<sequence length="77" mass="8038">MAMPANEIEALIRSALPDAQVTITDLAGDGDHYAAHVVSAAFEGKSRVAQHKLVYEALGGRMGGVLHALQLTTAVPN</sequence>
<dbReference type="Gene3D" id="3.30.300.90">
    <property type="entry name" value="BolA-like"/>
    <property type="match status" value="1"/>
</dbReference>
<dbReference type="InterPro" id="IPR036065">
    <property type="entry name" value="BolA-like_sf"/>
</dbReference>
<accession>A0ABV2D412</accession>
<dbReference type="Pfam" id="PF01722">
    <property type="entry name" value="BolA"/>
    <property type="match status" value="1"/>
</dbReference>
<evidence type="ECO:0000256" key="2">
    <source>
        <dbReference type="RuleBase" id="RU003860"/>
    </source>
</evidence>
<comment type="caution">
    <text evidence="3">The sequence shown here is derived from an EMBL/GenBank/DDBJ whole genome shotgun (WGS) entry which is preliminary data.</text>
</comment>
<evidence type="ECO:0000313" key="4">
    <source>
        <dbReference type="Proteomes" id="UP001548713"/>
    </source>
</evidence>
<evidence type="ECO:0000313" key="3">
    <source>
        <dbReference type="EMBL" id="MET1756616.1"/>
    </source>
</evidence>
<dbReference type="RefSeq" id="WP_353985101.1">
    <property type="nucleotide sequence ID" value="NZ_JBEWLY010000023.1"/>
</dbReference>
<gene>
    <name evidence="3" type="ORF">ABVV53_14325</name>
</gene>
<proteinExistence type="inferred from homology"/>
<dbReference type="PIRSF" id="PIRSF003113">
    <property type="entry name" value="BolA"/>
    <property type="match status" value="1"/>
</dbReference>
<dbReference type="SUPFAM" id="SSF82657">
    <property type="entry name" value="BolA-like"/>
    <property type="match status" value="1"/>
</dbReference>
<dbReference type="InterPro" id="IPR002634">
    <property type="entry name" value="BolA"/>
</dbReference>
<keyword evidence="4" id="KW-1185">Reference proteome</keyword>
<reference evidence="3 4" key="1">
    <citation type="submission" date="2024-07" db="EMBL/GenBank/DDBJ databases">
        <title>Novosphingobium kalidii RD2P27.</title>
        <authorList>
            <person name="Sun J.-Q."/>
        </authorList>
    </citation>
    <scope>NUCLEOTIDE SEQUENCE [LARGE SCALE GENOMIC DNA]</scope>
    <source>
        <strain evidence="3 4">RD2P27</strain>
    </source>
</reference>
<dbReference type="InterPro" id="IPR050961">
    <property type="entry name" value="BolA/IbaG_stress_morph_reg"/>
</dbReference>